<proteinExistence type="predicted"/>
<accession>A0A2S2R6S5</accession>
<reference evidence="1" key="1">
    <citation type="submission" date="2018-04" db="EMBL/GenBank/DDBJ databases">
        <title>Transcriptome assembly of Sipha flava.</title>
        <authorList>
            <person name="Scully E.D."/>
            <person name="Geib S.M."/>
            <person name="Palmer N.A."/>
            <person name="Koch K."/>
            <person name="Bradshaw J."/>
            <person name="Heng-Moss T."/>
            <person name="Sarath G."/>
        </authorList>
    </citation>
    <scope>NUCLEOTIDE SEQUENCE</scope>
</reference>
<protein>
    <submittedName>
        <fullName evidence="1">Uncharacterized protein</fullName>
    </submittedName>
</protein>
<dbReference type="EMBL" id="GGMS01016455">
    <property type="protein sequence ID" value="MBY85658.1"/>
    <property type="molecule type" value="Transcribed_RNA"/>
</dbReference>
<evidence type="ECO:0000313" key="1">
    <source>
        <dbReference type="EMBL" id="MBY85658.1"/>
    </source>
</evidence>
<sequence>MMKLFLKKPFLSLNVNKYNKRPARKLQPGWSPSPQKLKMKKGIEKEVYISPSTNVYSSKTQKSSTIRKLSFTKNNNVIQKKDLSNLSKTDNKIVEEELLVSPYNFPNMHIVKTAGEH</sequence>
<name>A0A2S2R6S5_9HEMI</name>
<dbReference type="AlphaFoldDB" id="A0A2S2R6S5"/>
<gene>
    <name evidence="1" type="ORF">g.28033</name>
</gene>
<organism evidence="1">
    <name type="scientific">Sipha flava</name>
    <name type="common">yellow sugarcane aphid</name>
    <dbReference type="NCBI Taxonomy" id="143950"/>
    <lineage>
        <taxon>Eukaryota</taxon>
        <taxon>Metazoa</taxon>
        <taxon>Ecdysozoa</taxon>
        <taxon>Arthropoda</taxon>
        <taxon>Hexapoda</taxon>
        <taxon>Insecta</taxon>
        <taxon>Pterygota</taxon>
        <taxon>Neoptera</taxon>
        <taxon>Paraneoptera</taxon>
        <taxon>Hemiptera</taxon>
        <taxon>Sternorrhyncha</taxon>
        <taxon>Aphidomorpha</taxon>
        <taxon>Aphidoidea</taxon>
        <taxon>Aphididae</taxon>
        <taxon>Sipha</taxon>
    </lineage>
</organism>